<evidence type="ECO:0000256" key="2">
    <source>
        <dbReference type="ARBA" id="ARBA00022692"/>
    </source>
</evidence>
<dbReference type="Gene3D" id="3.40.50.1000">
    <property type="entry name" value="HAD superfamily/HAD-like"/>
    <property type="match status" value="1"/>
</dbReference>
<keyword evidence="4" id="KW-0460">Magnesium</keyword>
<dbReference type="SUPFAM" id="SSF56784">
    <property type="entry name" value="HAD-like"/>
    <property type="match status" value="1"/>
</dbReference>
<evidence type="ECO:0000256" key="6">
    <source>
        <dbReference type="ARBA" id="ARBA00023136"/>
    </source>
</evidence>
<keyword evidence="3" id="KW-0479">Metal-binding</keyword>
<organism evidence="8 9">
    <name type="scientific">Hevea brasiliensis</name>
    <name type="common">Para rubber tree</name>
    <name type="synonym">Siphonia brasiliensis</name>
    <dbReference type="NCBI Taxonomy" id="3981"/>
    <lineage>
        <taxon>Eukaryota</taxon>
        <taxon>Viridiplantae</taxon>
        <taxon>Streptophyta</taxon>
        <taxon>Embryophyta</taxon>
        <taxon>Tracheophyta</taxon>
        <taxon>Spermatophyta</taxon>
        <taxon>Magnoliopsida</taxon>
        <taxon>eudicotyledons</taxon>
        <taxon>Gunneridae</taxon>
        <taxon>Pentapetalae</taxon>
        <taxon>rosids</taxon>
        <taxon>fabids</taxon>
        <taxon>Malpighiales</taxon>
        <taxon>Euphorbiaceae</taxon>
        <taxon>Crotonoideae</taxon>
        <taxon>Micrandreae</taxon>
        <taxon>Hevea</taxon>
    </lineage>
</organism>
<dbReference type="Gene3D" id="1.20.1110.10">
    <property type="entry name" value="Calcium-transporting ATPase, transmembrane domain"/>
    <property type="match status" value="1"/>
</dbReference>
<reference evidence="8 9" key="1">
    <citation type="journal article" date="2020" name="Mol. Plant">
        <title>The Chromosome-Based Rubber Tree Genome Provides New Insights into Spurge Genome Evolution and Rubber Biosynthesis.</title>
        <authorList>
            <person name="Liu J."/>
            <person name="Shi C."/>
            <person name="Shi C.C."/>
            <person name="Li W."/>
            <person name="Zhang Q.J."/>
            <person name="Zhang Y."/>
            <person name="Li K."/>
            <person name="Lu H.F."/>
            <person name="Shi C."/>
            <person name="Zhu S.T."/>
            <person name="Xiao Z.Y."/>
            <person name="Nan H."/>
            <person name="Yue Y."/>
            <person name="Zhu X.G."/>
            <person name="Wu Y."/>
            <person name="Hong X.N."/>
            <person name="Fan G.Y."/>
            <person name="Tong Y."/>
            <person name="Zhang D."/>
            <person name="Mao C.L."/>
            <person name="Liu Y.L."/>
            <person name="Hao S.J."/>
            <person name="Liu W.Q."/>
            <person name="Lv M.Q."/>
            <person name="Zhang H.B."/>
            <person name="Liu Y."/>
            <person name="Hu-Tang G.R."/>
            <person name="Wang J.P."/>
            <person name="Wang J.H."/>
            <person name="Sun Y.H."/>
            <person name="Ni S.B."/>
            <person name="Chen W.B."/>
            <person name="Zhang X.C."/>
            <person name="Jiao Y.N."/>
            <person name="Eichler E.E."/>
            <person name="Li G.H."/>
            <person name="Liu X."/>
            <person name="Gao L.Z."/>
        </authorList>
    </citation>
    <scope>NUCLEOTIDE SEQUENCE [LARGE SCALE GENOMIC DNA]</scope>
    <source>
        <strain evidence="9">cv. GT1</strain>
        <tissue evidence="8">Leaf</tissue>
    </source>
</reference>
<protein>
    <recommendedName>
        <fullName evidence="7">Cation-transporting P-type ATPase C-terminal domain-containing protein</fullName>
    </recommendedName>
</protein>
<evidence type="ECO:0000259" key="7">
    <source>
        <dbReference type="Pfam" id="PF00689"/>
    </source>
</evidence>
<keyword evidence="6" id="KW-0472">Membrane</keyword>
<dbReference type="GO" id="GO:0046872">
    <property type="term" value="F:metal ion binding"/>
    <property type="evidence" value="ECO:0007669"/>
    <property type="project" value="UniProtKB-KW"/>
</dbReference>
<dbReference type="InterPro" id="IPR006068">
    <property type="entry name" value="ATPase_P-typ_cation-transptr_C"/>
</dbReference>
<proteinExistence type="predicted"/>
<keyword evidence="9" id="KW-1185">Reference proteome</keyword>
<feature type="domain" description="Cation-transporting P-type ATPase C-terminal" evidence="7">
    <location>
        <begin position="83"/>
        <end position="126"/>
    </location>
</feature>
<dbReference type="AlphaFoldDB" id="A0A6A6L4N7"/>
<evidence type="ECO:0000313" key="8">
    <source>
        <dbReference type="EMBL" id="KAF2295607.1"/>
    </source>
</evidence>
<dbReference type="PANTHER" id="PTHR24093">
    <property type="entry name" value="CATION TRANSPORTING ATPASE"/>
    <property type="match status" value="1"/>
</dbReference>
<comment type="caution">
    <text evidence="8">The sequence shown here is derived from an EMBL/GenBank/DDBJ whole genome shotgun (WGS) entry which is preliminary data.</text>
</comment>
<dbReference type="EMBL" id="JAAGAX010000013">
    <property type="protein sequence ID" value="KAF2295607.1"/>
    <property type="molecule type" value="Genomic_DNA"/>
</dbReference>
<evidence type="ECO:0000256" key="3">
    <source>
        <dbReference type="ARBA" id="ARBA00022723"/>
    </source>
</evidence>
<gene>
    <name evidence="8" type="ORF">GH714_033285</name>
</gene>
<evidence type="ECO:0000313" key="9">
    <source>
        <dbReference type="Proteomes" id="UP000467840"/>
    </source>
</evidence>
<name>A0A6A6L4N7_HEVBR</name>
<dbReference type="InterPro" id="IPR023298">
    <property type="entry name" value="ATPase_P-typ_TM_dom_sf"/>
</dbReference>
<evidence type="ECO:0000256" key="5">
    <source>
        <dbReference type="ARBA" id="ARBA00022989"/>
    </source>
</evidence>
<dbReference type="PANTHER" id="PTHR24093:SF434">
    <property type="entry name" value="CALCIUM-TRANSPORTING ATPASE 13, PLASMA MEMBRANE-TYPE-RELATED"/>
    <property type="match status" value="1"/>
</dbReference>
<evidence type="ECO:0000256" key="4">
    <source>
        <dbReference type="ARBA" id="ARBA00022842"/>
    </source>
</evidence>
<dbReference type="Pfam" id="PF00689">
    <property type="entry name" value="Cation_ATPase_C"/>
    <property type="match status" value="1"/>
</dbReference>
<dbReference type="SUPFAM" id="SSF81665">
    <property type="entry name" value="Calcium ATPase, transmembrane domain M"/>
    <property type="match status" value="1"/>
</dbReference>
<keyword evidence="2" id="KW-0812">Transmembrane</keyword>
<dbReference type="InterPro" id="IPR023214">
    <property type="entry name" value="HAD_sf"/>
</dbReference>
<dbReference type="Proteomes" id="UP000467840">
    <property type="component" value="Chromosome 7"/>
</dbReference>
<dbReference type="InterPro" id="IPR036412">
    <property type="entry name" value="HAD-like_sf"/>
</dbReference>
<sequence length="127" mass="14034">MPVKKAVEDCQHAGVNIKMITGDDVFITRATAIECGILKPGQDIFSGAVVKGEEFRNYIPEERMEKADNIFVMARSSPFVTVVNLIMDTVGALAFATEQTTEELMDKPSVGRTEPLITNVMWRNLLA</sequence>
<dbReference type="GO" id="GO:0005388">
    <property type="term" value="F:P-type calcium transporter activity"/>
    <property type="evidence" value="ECO:0007669"/>
    <property type="project" value="TreeGrafter"/>
</dbReference>
<accession>A0A6A6L4N7</accession>
<dbReference type="GO" id="GO:0005886">
    <property type="term" value="C:plasma membrane"/>
    <property type="evidence" value="ECO:0007669"/>
    <property type="project" value="TreeGrafter"/>
</dbReference>
<evidence type="ECO:0000256" key="1">
    <source>
        <dbReference type="ARBA" id="ARBA00004370"/>
    </source>
</evidence>
<keyword evidence="5" id="KW-1133">Transmembrane helix</keyword>
<comment type="subcellular location">
    <subcellularLocation>
        <location evidence="1">Membrane</location>
    </subcellularLocation>
</comment>